<dbReference type="PANTHER" id="PTHR43649:SF29">
    <property type="entry name" value="OSMOPROTECTIVE COMPOUNDS-BINDING PROTEIN GGTB"/>
    <property type="match status" value="1"/>
</dbReference>
<dbReference type="PANTHER" id="PTHR43649">
    <property type="entry name" value="ARABINOSE-BINDING PROTEIN-RELATED"/>
    <property type="match status" value="1"/>
</dbReference>
<comment type="similarity">
    <text evidence="1">Belongs to the bacterial solute-binding protein 1 family.</text>
</comment>
<dbReference type="AlphaFoldDB" id="A0A0L8K1I6"/>
<dbReference type="InterPro" id="IPR006059">
    <property type="entry name" value="SBP"/>
</dbReference>
<dbReference type="RefSeq" id="WP_033208140.1">
    <property type="nucleotide sequence ID" value="NZ_LGUP01000327.1"/>
</dbReference>
<dbReference type="Gene3D" id="3.40.190.10">
    <property type="entry name" value="Periplasmic binding protein-like II"/>
    <property type="match status" value="2"/>
</dbReference>
<feature type="signal peptide" evidence="3">
    <location>
        <begin position="1"/>
        <end position="23"/>
    </location>
</feature>
<reference evidence="4 5" key="1">
    <citation type="submission" date="2015-06" db="EMBL/GenBank/DDBJ databases">
        <authorList>
            <person name="Hoefler B.C."/>
            <person name="Straight P.D."/>
        </authorList>
    </citation>
    <scope>NUCLEOTIDE SEQUENCE [LARGE SCALE GENOMIC DNA]</scope>
    <source>
        <strain evidence="4 5">NRRL 3427</strain>
    </source>
</reference>
<organism evidence="4 5">
    <name type="scientific">Streptomyces viridochromogenes</name>
    <dbReference type="NCBI Taxonomy" id="1938"/>
    <lineage>
        <taxon>Bacteria</taxon>
        <taxon>Bacillati</taxon>
        <taxon>Actinomycetota</taxon>
        <taxon>Actinomycetes</taxon>
        <taxon>Kitasatosporales</taxon>
        <taxon>Streptomycetaceae</taxon>
        <taxon>Streptomyces</taxon>
    </lineage>
</organism>
<proteinExistence type="inferred from homology"/>
<dbReference type="PATRIC" id="fig|1938.6.peg.5282"/>
<dbReference type="EMBL" id="LGUP01000327">
    <property type="protein sequence ID" value="KOG19748.1"/>
    <property type="molecule type" value="Genomic_DNA"/>
</dbReference>
<protein>
    <recommendedName>
        <fullName evidence="6">Sugar ABC transporter substrate-binding protein</fullName>
    </recommendedName>
</protein>
<evidence type="ECO:0000256" key="3">
    <source>
        <dbReference type="SAM" id="SignalP"/>
    </source>
</evidence>
<dbReference type="Pfam" id="PF01547">
    <property type="entry name" value="SBP_bac_1"/>
    <property type="match status" value="1"/>
</dbReference>
<sequence>MRRIRRIALIGAAALTVSAVVSGCAGDDGTDASGHVTVTYMLPSSWVGVPGFKENVRAWEQKTGHQVTLAPVPDANYDALVQARIASKNGVDIFAGQDTAKDKAAIMQPATGPWVQRLNPDVRKAVTSPDGKIWGTPSADGLNATGVLYNKDVFAKAGITAPPTTLAEFRADLEKVKKSGVTPLHLAGKDGWTLLQHRSSVNASFIGADKDLVAKLDGNKVKWADTPGFDQEYQALSDWVNGGLTNDDALTSTYEASTAALAKGRAGAIINGSWALGEIVKSNADAHIGFFLLPAADGHNTLGLQKPNMLKVAKFSKVAPQAQDFLNFMIAQPQAQSFLDANPGVSAFTDVKAAKPSGGVADLQKLVDQGGSVLPFDQQSVIPQPQDDIIAAYQELIGKRADVAEFGDRVQKAWQSAGAKSGAAGF</sequence>
<feature type="chain" id="PRO_5039693991" description="Sugar ABC transporter substrate-binding protein" evidence="3">
    <location>
        <begin position="24"/>
        <end position="426"/>
    </location>
</feature>
<keyword evidence="3" id="KW-0732">Signal</keyword>
<dbReference type="InterPro" id="IPR050490">
    <property type="entry name" value="Bact_solute-bd_prot1"/>
</dbReference>
<evidence type="ECO:0000256" key="2">
    <source>
        <dbReference type="ARBA" id="ARBA00022448"/>
    </source>
</evidence>
<evidence type="ECO:0000256" key="1">
    <source>
        <dbReference type="ARBA" id="ARBA00008520"/>
    </source>
</evidence>
<dbReference type="OrthoDB" id="2509690at2"/>
<dbReference type="Proteomes" id="UP000037023">
    <property type="component" value="Unassembled WGS sequence"/>
</dbReference>
<comment type="caution">
    <text evidence="4">The sequence shown here is derived from an EMBL/GenBank/DDBJ whole genome shotgun (WGS) entry which is preliminary data.</text>
</comment>
<evidence type="ECO:0000313" key="4">
    <source>
        <dbReference type="EMBL" id="KOG19748.1"/>
    </source>
</evidence>
<evidence type="ECO:0008006" key="6">
    <source>
        <dbReference type="Google" id="ProtNLM"/>
    </source>
</evidence>
<accession>A0A0L8K1I6</accession>
<gene>
    <name evidence="4" type="ORF">ADK34_24515</name>
</gene>
<dbReference type="PROSITE" id="PS51257">
    <property type="entry name" value="PROKAR_LIPOPROTEIN"/>
    <property type="match status" value="1"/>
</dbReference>
<evidence type="ECO:0000313" key="5">
    <source>
        <dbReference type="Proteomes" id="UP000037023"/>
    </source>
</evidence>
<dbReference type="SUPFAM" id="SSF53850">
    <property type="entry name" value="Periplasmic binding protein-like II"/>
    <property type="match status" value="1"/>
</dbReference>
<name>A0A0L8K1I6_STRVR</name>
<keyword evidence="2" id="KW-0813">Transport</keyword>